<sequence>MNSFQVLITPDAENDLIELSKYIAQELLSPHVARDYLRLLRAEIGKLSYLATVFAPIPDEPWRSRGIRCIAAKNFLIYYRIDTDSNCVYVLNVIYGKRDQLAALRKVDETG</sequence>
<proteinExistence type="predicted"/>
<dbReference type="InterPro" id="IPR007712">
    <property type="entry name" value="RelE/ParE_toxin"/>
</dbReference>
<dbReference type="EMBL" id="JAKNHJ010000004">
    <property type="protein sequence ID" value="MCG4617377.1"/>
    <property type="molecule type" value="Genomic_DNA"/>
</dbReference>
<comment type="caution">
    <text evidence="2">The sequence shown here is derived from an EMBL/GenBank/DDBJ whole genome shotgun (WGS) entry which is preliminary data.</text>
</comment>
<organism evidence="2 3">
    <name type="scientific">Varibaculum cambriense</name>
    <dbReference type="NCBI Taxonomy" id="184870"/>
    <lineage>
        <taxon>Bacteria</taxon>
        <taxon>Bacillati</taxon>
        <taxon>Actinomycetota</taxon>
        <taxon>Actinomycetes</taxon>
        <taxon>Actinomycetales</taxon>
        <taxon>Actinomycetaceae</taxon>
        <taxon>Varibaculum</taxon>
    </lineage>
</organism>
<gene>
    <name evidence="2" type="ORF">L0M99_02540</name>
</gene>
<evidence type="ECO:0000313" key="3">
    <source>
        <dbReference type="Proteomes" id="UP001200537"/>
    </source>
</evidence>
<evidence type="ECO:0000256" key="1">
    <source>
        <dbReference type="ARBA" id="ARBA00022649"/>
    </source>
</evidence>
<dbReference type="Proteomes" id="UP001200537">
    <property type="component" value="Unassembled WGS sequence"/>
</dbReference>
<dbReference type="Pfam" id="PF05016">
    <property type="entry name" value="ParE_toxin"/>
    <property type="match status" value="1"/>
</dbReference>
<keyword evidence="1" id="KW-1277">Toxin-antitoxin system</keyword>
<name>A0AAJ1EUT3_9ACTO</name>
<reference evidence="2" key="1">
    <citation type="submission" date="2022-01" db="EMBL/GenBank/DDBJ databases">
        <title>Collection of gut derived symbiotic bacterial strains cultured from healthy donors.</title>
        <authorList>
            <person name="Lin H."/>
            <person name="Kohout C."/>
            <person name="Waligurski E."/>
            <person name="Pamer E.G."/>
        </authorList>
    </citation>
    <scope>NUCLEOTIDE SEQUENCE</scope>
    <source>
        <strain evidence="2">DFI.7.46</strain>
    </source>
</reference>
<protein>
    <submittedName>
        <fullName evidence="2">Type II toxin-antitoxin system RelE/ParE family toxin</fullName>
    </submittedName>
</protein>
<dbReference type="RefSeq" id="WP_238127627.1">
    <property type="nucleotide sequence ID" value="NZ_JAGZVZ010000001.1"/>
</dbReference>
<evidence type="ECO:0000313" key="2">
    <source>
        <dbReference type="EMBL" id="MCG4617377.1"/>
    </source>
</evidence>
<dbReference type="AlphaFoldDB" id="A0AAJ1EUT3"/>
<accession>A0AAJ1EUT3</accession>
<dbReference type="Gene3D" id="3.30.2310.20">
    <property type="entry name" value="RelE-like"/>
    <property type="match status" value="1"/>
</dbReference>
<dbReference type="InterPro" id="IPR035093">
    <property type="entry name" value="RelE/ParE_toxin_dom_sf"/>
</dbReference>